<dbReference type="Proteomes" id="UP000243297">
    <property type="component" value="Unassembled WGS sequence"/>
</dbReference>
<evidence type="ECO:0000256" key="1">
    <source>
        <dbReference type="SAM" id="Phobius"/>
    </source>
</evidence>
<keyword evidence="1" id="KW-1133">Transmembrane helix</keyword>
<reference evidence="3" key="1">
    <citation type="submission" date="2017-02" db="EMBL/GenBank/DDBJ databases">
        <authorList>
            <person name="Varghese N."/>
            <person name="Submissions S."/>
        </authorList>
    </citation>
    <scope>NUCLEOTIDE SEQUENCE [LARGE SCALE GENOMIC DNA]</scope>
    <source>
        <strain evidence="3">ATCC 25662</strain>
    </source>
</reference>
<sequence length="265" mass="29400">MSFALFKLSIKKNWLLFVIFTLVLMMYSGVMISMYSPENVQNLMQMFELFPPEMMKAFGFASAFTDMTGYLASWLYGLLMVGFPMVYSILLANKLVAKSVDTGSIACLLSTPTSRVKIIITKAVYALLSLTVMLAILFAFNVLIGKAMFPNDLNVEAFLNLNITVLLVNLVVMCISFFFSCVFSDSKLSIGFGAGIPIAFLLLKMLGDVSDKVEILKKISIFGWYDPMSIAAGNTVWVVNGVYLIIIVILLSLSVIIFKQKRLAI</sequence>
<dbReference type="GO" id="GO:0005886">
    <property type="term" value="C:plasma membrane"/>
    <property type="evidence" value="ECO:0007669"/>
    <property type="project" value="UniProtKB-SubCell"/>
</dbReference>
<dbReference type="Pfam" id="PF12679">
    <property type="entry name" value="ABC2_membrane_2"/>
    <property type="match status" value="1"/>
</dbReference>
<keyword evidence="1" id="KW-0472">Membrane</keyword>
<dbReference type="GO" id="GO:0140359">
    <property type="term" value="F:ABC-type transporter activity"/>
    <property type="evidence" value="ECO:0007669"/>
    <property type="project" value="InterPro"/>
</dbReference>
<dbReference type="OrthoDB" id="66636at2"/>
<protein>
    <submittedName>
        <fullName evidence="2">ABC-2 type transport system permease protein</fullName>
    </submittedName>
</protein>
<feature type="transmembrane region" description="Helical" evidence="1">
    <location>
        <begin position="123"/>
        <end position="143"/>
    </location>
</feature>
<evidence type="ECO:0000313" key="3">
    <source>
        <dbReference type="Proteomes" id="UP000243297"/>
    </source>
</evidence>
<dbReference type="PANTHER" id="PTHR37305">
    <property type="entry name" value="INTEGRAL MEMBRANE PROTEIN-RELATED"/>
    <property type="match status" value="1"/>
</dbReference>
<dbReference type="AlphaFoldDB" id="A0A1T4LLA0"/>
<name>A0A1T4LLA0_9FIRM</name>
<feature type="transmembrane region" description="Helical" evidence="1">
    <location>
        <begin position="163"/>
        <end position="183"/>
    </location>
</feature>
<proteinExistence type="predicted"/>
<dbReference type="RefSeq" id="WP_078711362.1">
    <property type="nucleotide sequence ID" value="NZ_FUWY01000002.1"/>
</dbReference>
<feature type="transmembrane region" description="Helical" evidence="1">
    <location>
        <begin position="237"/>
        <end position="258"/>
    </location>
</feature>
<accession>A0A1T4LLA0</accession>
<keyword evidence="1" id="KW-0812">Transmembrane</keyword>
<keyword evidence="3" id="KW-1185">Reference proteome</keyword>
<dbReference type="PANTHER" id="PTHR37305:SF2">
    <property type="entry name" value="BACITRACIN TRANSPORT PERMEASE PROTEIN BCRB"/>
    <property type="match status" value="1"/>
</dbReference>
<feature type="transmembrane region" description="Helical" evidence="1">
    <location>
        <begin position="190"/>
        <end position="207"/>
    </location>
</feature>
<feature type="transmembrane region" description="Helical" evidence="1">
    <location>
        <begin position="74"/>
        <end position="92"/>
    </location>
</feature>
<evidence type="ECO:0000313" key="2">
    <source>
        <dbReference type="EMBL" id="SJZ55288.1"/>
    </source>
</evidence>
<feature type="transmembrane region" description="Helical" evidence="1">
    <location>
        <begin position="14"/>
        <end position="36"/>
    </location>
</feature>
<dbReference type="EMBL" id="FUWY01000002">
    <property type="protein sequence ID" value="SJZ55288.1"/>
    <property type="molecule type" value="Genomic_DNA"/>
</dbReference>
<organism evidence="2 3">
    <name type="scientific">Anaerorhabdus furcosa</name>
    <dbReference type="NCBI Taxonomy" id="118967"/>
    <lineage>
        <taxon>Bacteria</taxon>
        <taxon>Bacillati</taxon>
        <taxon>Bacillota</taxon>
        <taxon>Erysipelotrichia</taxon>
        <taxon>Erysipelotrichales</taxon>
        <taxon>Erysipelotrichaceae</taxon>
        <taxon>Anaerorhabdus</taxon>
    </lineage>
</organism>
<gene>
    <name evidence="2" type="ORF">SAMN02745191_0936</name>
</gene>
<dbReference type="STRING" id="118967.SAMN02745191_0936"/>